<dbReference type="FunFam" id="3.40.50.150:FF:000010">
    <property type="entry name" value="Protein-L-isoaspartate O-methyltransferase"/>
    <property type="match status" value="1"/>
</dbReference>
<comment type="caution">
    <text evidence="8">The sequence shown here is derived from an EMBL/GenBank/DDBJ whole genome shotgun (WGS) entry which is preliminary data.</text>
</comment>
<dbReference type="Gene3D" id="3.40.50.150">
    <property type="entry name" value="Vaccinia Virus protein VP39"/>
    <property type="match status" value="1"/>
</dbReference>
<dbReference type="PROSITE" id="PS01279">
    <property type="entry name" value="PCMT"/>
    <property type="match status" value="1"/>
</dbReference>
<comment type="similarity">
    <text evidence="2 7">Belongs to the methyltransferase superfamily. L-isoaspartyl/D-aspartyl protein methyltransferase family.</text>
</comment>
<evidence type="ECO:0000256" key="2">
    <source>
        <dbReference type="ARBA" id="ARBA00005369"/>
    </source>
</evidence>
<dbReference type="HAMAP" id="MF_00090">
    <property type="entry name" value="PIMT"/>
    <property type="match status" value="1"/>
</dbReference>
<sequence>MTNPHADKLIEFLVASGIQDPRVIDAIRHLPRESFVSQAMMHQAYDNNALPIGQGQTISQPYIVAKMTELLGLKRDSKVLEIGTGSGYQTAVLAQIVDHVYSVERIKALQWDAKRRLKQLDIYNVSTKHGDGWQGWASKGPFDAIIVTAAAESIPQELLNQLSDNGVMVIPVGEDEQRLIKVTRHGDSFQSELIEMVRFVPLIAGELA</sequence>
<dbReference type="InterPro" id="IPR029063">
    <property type="entry name" value="SAM-dependent_MTases_sf"/>
</dbReference>
<keyword evidence="6 7" id="KW-0949">S-adenosyl-L-methionine</keyword>
<evidence type="ECO:0000256" key="5">
    <source>
        <dbReference type="ARBA" id="ARBA00022679"/>
    </source>
</evidence>
<dbReference type="PANTHER" id="PTHR11579:SF0">
    <property type="entry name" value="PROTEIN-L-ISOASPARTATE(D-ASPARTATE) O-METHYLTRANSFERASE"/>
    <property type="match status" value="1"/>
</dbReference>
<keyword evidence="9" id="KW-1185">Reference proteome</keyword>
<dbReference type="AlphaFoldDB" id="A0A9X3CDC7"/>
<comment type="subcellular location">
    <subcellularLocation>
        <location evidence="1 7">Cytoplasm</location>
    </subcellularLocation>
</comment>
<dbReference type="RefSeq" id="WP_252029427.1">
    <property type="nucleotide sequence ID" value="NZ_JAKRRX010000033.1"/>
</dbReference>
<organism evidence="8 9">
    <name type="scientific">Vibrio paucivorans</name>
    <dbReference type="NCBI Taxonomy" id="2829489"/>
    <lineage>
        <taxon>Bacteria</taxon>
        <taxon>Pseudomonadati</taxon>
        <taxon>Pseudomonadota</taxon>
        <taxon>Gammaproteobacteria</taxon>
        <taxon>Vibrionales</taxon>
        <taxon>Vibrionaceae</taxon>
        <taxon>Vibrio</taxon>
    </lineage>
</organism>
<protein>
    <recommendedName>
        <fullName evidence="7">Protein-L-isoaspartate O-methyltransferase</fullName>
        <ecNumber evidence="7">2.1.1.77</ecNumber>
    </recommendedName>
    <alternativeName>
        <fullName evidence="7">L-isoaspartyl protein carboxyl methyltransferase</fullName>
    </alternativeName>
    <alternativeName>
        <fullName evidence="7">Protein L-isoaspartyl methyltransferase</fullName>
    </alternativeName>
    <alternativeName>
        <fullName evidence="7">Protein-beta-aspartate methyltransferase</fullName>
        <shortName evidence="7">PIMT</shortName>
    </alternativeName>
</protein>
<evidence type="ECO:0000256" key="1">
    <source>
        <dbReference type="ARBA" id="ARBA00004496"/>
    </source>
</evidence>
<dbReference type="Proteomes" id="UP001155586">
    <property type="component" value="Unassembled WGS sequence"/>
</dbReference>
<keyword evidence="4 7" id="KW-0489">Methyltransferase</keyword>
<keyword evidence="3 7" id="KW-0963">Cytoplasm</keyword>
<proteinExistence type="inferred from homology"/>
<dbReference type="GO" id="GO:0032259">
    <property type="term" value="P:methylation"/>
    <property type="evidence" value="ECO:0007669"/>
    <property type="project" value="UniProtKB-KW"/>
</dbReference>
<dbReference type="NCBIfam" id="NF001453">
    <property type="entry name" value="PRK00312.1"/>
    <property type="match status" value="1"/>
</dbReference>
<gene>
    <name evidence="7" type="primary">pcm</name>
    <name evidence="8" type="ORF">MD483_07880</name>
</gene>
<dbReference type="CDD" id="cd02440">
    <property type="entry name" value="AdoMet_MTases"/>
    <property type="match status" value="1"/>
</dbReference>
<name>A0A9X3CDC7_9VIBR</name>
<comment type="function">
    <text evidence="7">Catalyzes the methyl esterification of L-isoaspartyl residues in peptides and proteins that result from spontaneous decomposition of normal L-aspartyl and L-asparaginyl residues. It plays a role in the repair and/or degradation of damaged proteins.</text>
</comment>
<feature type="active site" evidence="7">
    <location>
        <position position="59"/>
    </location>
</feature>
<dbReference type="EMBL" id="JAKRRX010000033">
    <property type="protein sequence ID" value="MCW8333739.1"/>
    <property type="molecule type" value="Genomic_DNA"/>
</dbReference>
<accession>A0A9X3CDC7</accession>
<keyword evidence="5 7" id="KW-0808">Transferase</keyword>
<dbReference type="NCBIfam" id="TIGR00080">
    <property type="entry name" value="pimt"/>
    <property type="match status" value="1"/>
</dbReference>
<evidence type="ECO:0000313" key="9">
    <source>
        <dbReference type="Proteomes" id="UP001155586"/>
    </source>
</evidence>
<dbReference type="EC" id="2.1.1.77" evidence="7"/>
<reference evidence="8" key="1">
    <citation type="submission" date="2022-02" db="EMBL/GenBank/DDBJ databases">
        <title>Vibrio sp. nov., a new bacterium isolated from Bohai sea, China.</title>
        <authorList>
            <person name="Yuan Y."/>
        </authorList>
    </citation>
    <scope>NUCLEOTIDE SEQUENCE</scope>
    <source>
        <strain evidence="8">DBSS07</strain>
    </source>
</reference>
<dbReference type="PANTHER" id="PTHR11579">
    <property type="entry name" value="PROTEIN-L-ISOASPARTATE O-METHYLTRANSFERASE"/>
    <property type="match status" value="1"/>
</dbReference>
<dbReference type="InterPro" id="IPR000682">
    <property type="entry name" value="PCMT"/>
</dbReference>
<dbReference type="SUPFAM" id="SSF53335">
    <property type="entry name" value="S-adenosyl-L-methionine-dependent methyltransferases"/>
    <property type="match status" value="1"/>
</dbReference>
<evidence type="ECO:0000256" key="6">
    <source>
        <dbReference type="ARBA" id="ARBA00022691"/>
    </source>
</evidence>
<dbReference type="Pfam" id="PF01135">
    <property type="entry name" value="PCMT"/>
    <property type="match status" value="1"/>
</dbReference>
<comment type="catalytic activity">
    <reaction evidence="7">
        <text>[protein]-L-isoaspartate + S-adenosyl-L-methionine = [protein]-L-isoaspartate alpha-methyl ester + S-adenosyl-L-homocysteine</text>
        <dbReference type="Rhea" id="RHEA:12705"/>
        <dbReference type="Rhea" id="RHEA-COMP:12143"/>
        <dbReference type="Rhea" id="RHEA-COMP:12144"/>
        <dbReference type="ChEBI" id="CHEBI:57856"/>
        <dbReference type="ChEBI" id="CHEBI:59789"/>
        <dbReference type="ChEBI" id="CHEBI:90596"/>
        <dbReference type="ChEBI" id="CHEBI:90598"/>
        <dbReference type="EC" id="2.1.1.77"/>
    </reaction>
</comment>
<evidence type="ECO:0000256" key="3">
    <source>
        <dbReference type="ARBA" id="ARBA00022490"/>
    </source>
</evidence>
<evidence type="ECO:0000313" key="8">
    <source>
        <dbReference type="EMBL" id="MCW8333739.1"/>
    </source>
</evidence>
<evidence type="ECO:0000256" key="4">
    <source>
        <dbReference type="ARBA" id="ARBA00022603"/>
    </source>
</evidence>
<dbReference type="GO" id="GO:0005737">
    <property type="term" value="C:cytoplasm"/>
    <property type="evidence" value="ECO:0007669"/>
    <property type="project" value="UniProtKB-SubCell"/>
</dbReference>
<dbReference type="GO" id="GO:0030091">
    <property type="term" value="P:protein repair"/>
    <property type="evidence" value="ECO:0007669"/>
    <property type="project" value="UniProtKB-UniRule"/>
</dbReference>
<dbReference type="GO" id="GO:0004719">
    <property type="term" value="F:protein-L-isoaspartate (D-aspartate) O-methyltransferase activity"/>
    <property type="evidence" value="ECO:0007669"/>
    <property type="project" value="UniProtKB-UniRule"/>
</dbReference>
<evidence type="ECO:0000256" key="7">
    <source>
        <dbReference type="HAMAP-Rule" id="MF_00090"/>
    </source>
</evidence>